<dbReference type="AlphaFoldDB" id="A0A2I2LFV0"/>
<dbReference type="EMBL" id="OENE01000004">
    <property type="protein sequence ID" value="SOS58441.1"/>
    <property type="molecule type" value="Genomic_DNA"/>
</dbReference>
<dbReference type="Pfam" id="PF07728">
    <property type="entry name" value="AAA_5"/>
    <property type="match status" value="1"/>
</dbReference>
<feature type="compositionally biased region" description="Low complexity" evidence="1">
    <location>
        <begin position="288"/>
        <end position="305"/>
    </location>
</feature>
<evidence type="ECO:0000259" key="2">
    <source>
        <dbReference type="SMART" id="SM00382"/>
    </source>
</evidence>
<dbReference type="RefSeq" id="WP_172504903.1">
    <property type="nucleotide sequence ID" value="NZ_OENE01000004.1"/>
</dbReference>
<name>A0A2I2LFV0_9FLAO</name>
<dbReference type="GO" id="GO:0005524">
    <property type="term" value="F:ATP binding"/>
    <property type="evidence" value="ECO:0007669"/>
    <property type="project" value="InterPro"/>
</dbReference>
<dbReference type="InterPro" id="IPR027417">
    <property type="entry name" value="P-loop_NTPase"/>
</dbReference>
<dbReference type="InterPro" id="IPR041628">
    <property type="entry name" value="ChlI/MoxR_AAA_lid"/>
</dbReference>
<dbReference type="InterPro" id="IPR002035">
    <property type="entry name" value="VWF_A"/>
</dbReference>
<dbReference type="PANTHER" id="PTHR35023">
    <property type="entry name" value="CHELATASE-RELATED"/>
    <property type="match status" value="1"/>
</dbReference>
<dbReference type="Gene3D" id="3.40.50.300">
    <property type="entry name" value="P-loop containing nucleotide triphosphate hydrolases"/>
    <property type="match status" value="1"/>
</dbReference>
<feature type="compositionally biased region" description="Polar residues" evidence="1">
    <location>
        <begin position="345"/>
        <end position="359"/>
    </location>
</feature>
<evidence type="ECO:0000256" key="1">
    <source>
        <dbReference type="SAM" id="MobiDB-lite"/>
    </source>
</evidence>
<dbReference type="GO" id="GO:0016887">
    <property type="term" value="F:ATP hydrolysis activity"/>
    <property type="evidence" value="ECO:0007669"/>
    <property type="project" value="InterPro"/>
</dbReference>
<evidence type="ECO:0000313" key="3">
    <source>
        <dbReference type="EMBL" id="SOS58441.1"/>
    </source>
</evidence>
<gene>
    <name evidence="3" type="ORF">TNO010_120247</name>
</gene>
<dbReference type="SUPFAM" id="SSF52540">
    <property type="entry name" value="P-loop containing nucleoside triphosphate hydrolases"/>
    <property type="match status" value="1"/>
</dbReference>
<reference evidence="3 4" key="1">
    <citation type="submission" date="2017-11" db="EMBL/GenBank/DDBJ databases">
        <authorList>
            <person name="Duchaud E."/>
        </authorList>
    </citation>
    <scope>NUCLEOTIDE SEQUENCE [LARGE SCALE GENOMIC DNA]</scope>
    <source>
        <strain evidence="3 4">TNO010</strain>
    </source>
</reference>
<protein>
    <recommendedName>
        <fullName evidence="2">AAA+ ATPase domain-containing protein</fullName>
    </recommendedName>
</protein>
<feature type="region of interest" description="Disordered" evidence="1">
    <location>
        <begin position="287"/>
        <end position="359"/>
    </location>
</feature>
<dbReference type="SUPFAM" id="SSF53300">
    <property type="entry name" value="vWA-like"/>
    <property type="match status" value="1"/>
</dbReference>
<accession>A0A2I2LFV0</accession>
<dbReference type="Gene3D" id="1.10.8.80">
    <property type="entry name" value="Magnesium chelatase subunit I, C-Terminal domain"/>
    <property type="match status" value="1"/>
</dbReference>
<dbReference type="Proteomes" id="UP000490060">
    <property type="component" value="Unassembled WGS sequence"/>
</dbReference>
<proteinExistence type="predicted"/>
<feature type="domain" description="AAA+ ATPase" evidence="2">
    <location>
        <begin position="32"/>
        <end position="178"/>
    </location>
</feature>
<dbReference type="InterPro" id="IPR011704">
    <property type="entry name" value="ATPase_dyneun-rel_AAA"/>
</dbReference>
<dbReference type="Gene3D" id="3.40.50.410">
    <property type="entry name" value="von Willebrand factor, type A domain"/>
    <property type="match status" value="1"/>
</dbReference>
<organism evidence="3 4">
    <name type="scientific">Tenacibaculum finnmarkense genomovar ulcerans</name>
    <dbReference type="NCBI Taxonomy" id="2781388"/>
    <lineage>
        <taxon>Bacteria</taxon>
        <taxon>Pseudomonadati</taxon>
        <taxon>Bacteroidota</taxon>
        <taxon>Flavobacteriia</taxon>
        <taxon>Flavobacteriales</taxon>
        <taxon>Flavobacteriaceae</taxon>
        <taxon>Tenacibaculum</taxon>
        <taxon>Tenacibaculum finnmarkense</taxon>
    </lineage>
</organism>
<dbReference type="Pfam" id="PF13519">
    <property type="entry name" value="VWA_2"/>
    <property type="match status" value="1"/>
</dbReference>
<dbReference type="InterPro" id="IPR003593">
    <property type="entry name" value="AAA+_ATPase"/>
</dbReference>
<dbReference type="SMART" id="SM00382">
    <property type="entry name" value="AAA"/>
    <property type="match status" value="1"/>
</dbReference>
<sequence length="565" mass="62820">MEHKKQQYFPFSAIVGQDNFKLALILNLVDPLIGGVLAIGDKGTGKTTLIRSLTSLMGNQQKYPFVNLPIGVSEDRLLGSIDLEQLINAKKEVVNLGLMAQAHQGILYVDEVNLLQDYLTDILLDAAASGNYYLEREGISRYFKSRFCLVGSMNPEEGNLRPQLKDRFGLSVNVTTPTDVKIRQKIIKQRFLFDDAPIPFIDAYKSKDAVISKQIIKAKEVLLSIKITDEIIEYCSELAVLHQVEGLRADILLVKTARAFSAYKNATEITKKDVDTIADFVLNHRSLNPNQNQQNQPPENNAPENKSPENQNEKPLENPSETNASKDTSKGISEEETISFLIPNNKFQQQKNSTKNTLKNGVNSIKNSAGNTIITDTKKTVGQYLATDKFDLKTKRKSTLLKQHHIFLIDSSGSMLKNQIIAYAKGSVHKIAENSKNQNTQFSIISLFDGDAQLILNQTAVLADVEIALKNLKTGGKTNLSAGFKLIKRNCATIDFNHNLHIITDGKLNAENNLEDTVLSFQTYCKGIDKTQIIDAEKGIVKIGEAKELANSIHANYEILITENL</sequence>
<dbReference type="InterPro" id="IPR036465">
    <property type="entry name" value="vWFA_dom_sf"/>
</dbReference>
<dbReference type="CDD" id="cd00009">
    <property type="entry name" value="AAA"/>
    <property type="match status" value="1"/>
</dbReference>
<dbReference type="PANTHER" id="PTHR35023:SF1">
    <property type="entry name" value="MG-PROTOPORPHYRIN IX CHELATASE"/>
    <property type="match status" value="1"/>
</dbReference>
<dbReference type="Pfam" id="PF17863">
    <property type="entry name" value="AAA_lid_2"/>
    <property type="match status" value="1"/>
</dbReference>
<dbReference type="InterPro" id="IPR052989">
    <property type="entry name" value="Mg-chelatase_DI-like"/>
</dbReference>
<evidence type="ECO:0000313" key="4">
    <source>
        <dbReference type="Proteomes" id="UP000490060"/>
    </source>
</evidence>